<evidence type="ECO:0000256" key="1">
    <source>
        <dbReference type="SAM" id="Phobius"/>
    </source>
</evidence>
<feature type="transmembrane region" description="Helical" evidence="1">
    <location>
        <begin position="32"/>
        <end position="51"/>
    </location>
</feature>
<gene>
    <name evidence="2" type="ORF">NF556_10885</name>
</gene>
<organism evidence="2 3">
    <name type="scientific">Ornithinimicrobium faecis</name>
    <dbReference type="NCBI Taxonomy" id="2934158"/>
    <lineage>
        <taxon>Bacteria</taxon>
        <taxon>Bacillati</taxon>
        <taxon>Actinomycetota</taxon>
        <taxon>Actinomycetes</taxon>
        <taxon>Micrococcales</taxon>
        <taxon>Ornithinimicrobiaceae</taxon>
        <taxon>Ornithinimicrobium</taxon>
    </lineage>
</organism>
<evidence type="ECO:0000313" key="2">
    <source>
        <dbReference type="EMBL" id="USQ78166.1"/>
    </source>
</evidence>
<reference evidence="2" key="1">
    <citation type="submission" date="2022-06" db="EMBL/GenBank/DDBJ databases">
        <title>Ornithinimicrobium HY1793.</title>
        <authorList>
            <person name="Huang Y."/>
        </authorList>
    </citation>
    <scope>NUCLEOTIDE SEQUENCE</scope>
    <source>
        <strain evidence="2">HY1793</strain>
    </source>
</reference>
<keyword evidence="3" id="KW-1185">Reference proteome</keyword>
<dbReference type="EMBL" id="CP099489">
    <property type="protein sequence ID" value="USQ78166.1"/>
    <property type="molecule type" value="Genomic_DNA"/>
</dbReference>
<keyword evidence="1" id="KW-0472">Membrane</keyword>
<feature type="transmembrane region" description="Helical" evidence="1">
    <location>
        <begin position="7"/>
        <end position="26"/>
    </location>
</feature>
<dbReference type="Proteomes" id="UP001056455">
    <property type="component" value="Chromosome"/>
</dbReference>
<name>A0ABY4YN62_9MICO</name>
<proteinExistence type="predicted"/>
<dbReference type="RefSeq" id="WP_252590965.1">
    <property type="nucleotide sequence ID" value="NZ_CP099489.1"/>
</dbReference>
<keyword evidence="1" id="KW-0812">Transmembrane</keyword>
<accession>A0ABY4YN62</accession>
<keyword evidence="1" id="KW-1133">Transmembrane helix</keyword>
<protein>
    <submittedName>
        <fullName evidence="2">Uncharacterized protein</fullName>
    </submittedName>
</protein>
<sequence>MSRSGWTLVIGAIVLLLAWWGLRMLWWRMNYMVPAFGLGLIAGVALTLWLVRPRR</sequence>
<evidence type="ECO:0000313" key="3">
    <source>
        <dbReference type="Proteomes" id="UP001056455"/>
    </source>
</evidence>